<dbReference type="PRINTS" id="PR00778">
    <property type="entry name" value="HTHARSR"/>
</dbReference>
<dbReference type="SUPFAM" id="SSF46785">
    <property type="entry name" value="Winged helix' DNA-binding domain"/>
    <property type="match status" value="1"/>
</dbReference>
<reference evidence="2 3" key="1">
    <citation type="submission" date="2015-12" db="EMBL/GenBank/DDBJ databases">
        <title>Genome sequence of Thalassospira lucentensis MCCC 1A02072.</title>
        <authorList>
            <person name="Lu L."/>
            <person name="Lai Q."/>
            <person name="Shao Z."/>
            <person name="Qian P."/>
        </authorList>
    </citation>
    <scope>NUCLEOTIDE SEQUENCE [LARGE SCALE GENOMIC DNA]</scope>
    <source>
        <strain evidence="2 3">MCCC 1A02072</strain>
    </source>
</reference>
<sequence>MTNHDVHLNRLFHALSDPTRRAIIMRLSERECAVGEFFKPMPMALPTLLKHIRVLEESGLVTSQKVGRERVCQLKPEAMHETNKWLADQRAIWEGRMDRMEALALELHAEKAQHDTSKPRK</sequence>
<dbReference type="Gene3D" id="1.10.10.10">
    <property type="entry name" value="Winged helix-like DNA-binding domain superfamily/Winged helix DNA-binding domain"/>
    <property type="match status" value="1"/>
</dbReference>
<proteinExistence type="predicted"/>
<evidence type="ECO:0000313" key="3">
    <source>
        <dbReference type="Proteomes" id="UP000076335"/>
    </source>
</evidence>
<dbReference type="Pfam" id="PF12840">
    <property type="entry name" value="HTH_20"/>
    <property type="match status" value="1"/>
</dbReference>
<feature type="domain" description="HTH arsR-type" evidence="1">
    <location>
        <begin position="1"/>
        <end position="94"/>
    </location>
</feature>
<dbReference type="InterPro" id="IPR001845">
    <property type="entry name" value="HTH_ArsR_DNA-bd_dom"/>
</dbReference>
<dbReference type="RefSeq" id="WP_062948214.1">
    <property type="nucleotide sequence ID" value="NZ_LPVY01000002.1"/>
</dbReference>
<dbReference type="CDD" id="cd00090">
    <property type="entry name" value="HTH_ARSR"/>
    <property type="match status" value="1"/>
</dbReference>
<dbReference type="Proteomes" id="UP000076335">
    <property type="component" value="Unassembled WGS sequence"/>
</dbReference>
<organism evidence="2 3">
    <name type="scientific">Thalassospira lucentensis</name>
    <dbReference type="NCBI Taxonomy" id="168935"/>
    <lineage>
        <taxon>Bacteria</taxon>
        <taxon>Pseudomonadati</taxon>
        <taxon>Pseudomonadota</taxon>
        <taxon>Alphaproteobacteria</taxon>
        <taxon>Rhodospirillales</taxon>
        <taxon>Thalassospiraceae</taxon>
        <taxon>Thalassospira</taxon>
    </lineage>
</organism>
<dbReference type="AlphaFoldDB" id="A0A154LAV3"/>
<dbReference type="GO" id="GO:0003700">
    <property type="term" value="F:DNA-binding transcription factor activity"/>
    <property type="evidence" value="ECO:0007669"/>
    <property type="project" value="InterPro"/>
</dbReference>
<dbReference type="NCBIfam" id="NF033788">
    <property type="entry name" value="HTH_metalloreg"/>
    <property type="match status" value="1"/>
</dbReference>
<gene>
    <name evidence="2" type="ORF">AUP42_09655</name>
</gene>
<protein>
    <recommendedName>
        <fullName evidence="1">HTH arsR-type domain-containing protein</fullName>
    </recommendedName>
</protein>
<dbReference type="OrthoDB" id="7210994at2"/>
<dbReference type="SMART" id="SM00418">
    <property type="entry name" value="HTH_ARSR"/>
    <property type="match status" value="1"/>
</dbReference>
<dbReference type="EMBL" id="LPVY01000002">
    <property type="protein sequence ID" value="KZB69143.1"/>
    <property type="molecule type" value="Genomic_DNA"/>
</dbReference>
<dbReference type="PROSITE" id="PS50987">
    <property type="entry name" value="HTH_ARSR_2"/>
    <property type="match status" value="1"/>
</dbReference>
<dbReference type="PANTHER" id="PTHR38600:SF2">
    <property type="entry name" value="SLL0088 PROTEIN"/>
    <property type="match status" value="1"/>
</dbReference>
<dbReference type="PANTHER" id="PTHR38600">
    <property type="entry name" value="TRANSCRIPTIONAL REGULATORY PROTEIN"/>
    <property type="match status" value="1"/>
</dbReference>
<accession>A0A154LAV3</accession>
<evidence type="ECO:0000313" key="2">
    <source>
        <dbReference type="EMBL" id="KZB69143.1"/>
    </source>
</evidence>
<dbReference type="InterPro" id="IPR011991">
    <property type="entry name" value="ArsR-like_HTH"/>
</dbReference>
<comment type="caution">
    <text evidence="2">The sequence shown here is derived from an EMBL/GenBank/DDBJ whole genome shotgun (WGS) entry which is preliminary data.</text>
</comment>
<name>A0A154LAV3_9PROT</name>
<dbReference type="InterPro" id="IPR036388">
    <property type="entry name" value="WH-like_DNA-bd_sf"/>
</dbReference>
<dbReference type="InterPro" id="IPR036390">
    <property type="entry name" value="WH_DNA-bd_sf"/>
</dbReference>
<evidence type="ECO:0000259" key="1">
    <source>
        <dbReference type="PROSITE" id="PS50987"/>
    </source>
</evidence>